<gene>
    <name evidence="1" type="ORF">METZ01_LOCUS40518</name>
</gene>
<dbReference type="InterPro" id="IPR050114">
    <property type="entry name" value="UPF0173_UPF0282_UlaG_hydrolase"/>
</dbReference>
<accession>A0A381R8Y3</accession>
<evidence type="ECO:0000313" key="1">
    <source>
        <dbReference type="EMBL" id="SUZ87664.1"/>
    </source>
</evidence>
<proteinExistence type="predicted"/>
<organism evidence="1">
    <name type="scientific">marine metagenome</name>
    <dbReference type="NCBI Taxonomy" id="408172"/>
    <lineage>
        <taxon>unclassified sequences</taxon>
        <taxon>metagenomes</taxon>
        <taxon>ecological metagenomes</taxon>
    </lineage>
</organism>
<dbReference type="SUPFAM" id="SSF56281">
    <property type="entry name" value="Metallo-hydrolase/oxidoreductase"/>
    <property type="match status" value="1"/>
</dbReference>
<dbReference type="EMBL" id="UINC01001735">
    <property type="protein sequence ID" value="SUZ87664.1"/>
    <property type="molecule type" value="Genomic_DNA"/>
</dbReference>
<protein>
    <recommendedName>
        <fullName evidence="2">Metallo-beta-lactamase domain-containing protein</fullName>
    </recommendedName>
</protein>
<reference evidence="1" key="1">
    <citation type="submission" date="2018-05" db="EMBL/GenBank/DDBJ databases">
        <authorList>
            <person name="Lanie J.A."/>
            <person name="Ng W.-L."/>
            <person name="Kazmierczak K.M."/>
            <person name="Andrzejewski T.M."/>
            <person name="Davidsen T.M."/>
            <person name="Wayne K.J."/>
            <person name="Tettelin H."/>
            <person name="Glass J.I."/>
            <person name="Rusch D."/>
            <person name="Podicherti R."/>
            <person name="Tsui H.-C.T."/>
            <person name="Winkler M.E."/>
        </authorList>
    </citation>
    <scope>NUCLEOTIDE SEQUENCE</scope>
</reference>
<dbReference type="AlphaFoldDB" id="A0A381R8Y3"/>
<dbReference type="PANTHER" id="PTHR43546">
    <property type="entry name" value="UPF0173 METAL-DEPENDENT HYDROLASE MJ1163-RELATED"/>
    <property type="match status" value="1"/>
</dbReference>
<dbReference type="Gene3D" id="3.60.15.10">
    <property type="entry name" value="Ribonuclease Z/Hydroxyacylglutathione hydrolase-like"/>
    <property type="match status" value="1"/>
</dbReference>
<sequence>MRKAYCSETSFLNSVNKYKDDMKNFNVWWLGQSGFLIQWQGKHLLMDPYLSDSLTKKYAKTDKPHKRITERVVNPLKMDFINVVTASHGHTDHLDPETLLPLVKSNNNMDLIVPAAEIELAVDRSSLSEDKIKSINAGEVIESNGFKIHAIPSAHEKIKMDNNGNHYYLGYIVEFGPWTIYHSGDSVEYDKMENYLTRWNLDIVFLPINGRKKERRIPGNMWGTESASLAKRVNARAVIPHHFNMFKFNTESPNDFIAEANNLGQLFFVLENGEHWSSDQLK</sequence>
<name>A0A381R8Y3_9ZZZZ</name>
<dbReference type="Pfam" id="PF13483">
    <property type="entry name" value="Lactamase_B_3"/>
    <property type="match status" value="1"/>
</dbReference>
<dbReference type="InterPro" id="IPR036866">
    <property type="entry name" value="RibonucZ/Hydroxyglut_hydro"/>
</dbReference>
<evidence type="ECO:0008006" key="2">
    <source>
        <dbReference type="Google" id="ProtNLM"/>
    </source>
</evidence>